<dbReference type="HAMAP" id="MF_00109">
    <property type="entry name" value="Shikimate_kinase"/>
    <property type="match status" value="1"/>
</dbReference>
<evidence type="ECO:0000313" key="8">
    <source>
        <dbReference type="EMBL" id="SHJ31772.1"/>
    </source>
</evidence>
<protein>
    <recommendedName>
        <fullName evidence="7">Shikimate kinase</fullName>
        <shortName evidence="7">SK</shortName>
        <ecNumber evidence="7">2.7.1.71</ecNumber>
    </recommendedName>
</protein>
<keyword evidence="7" id="KW-0460">Magnesium</keyword>
<dbReference type="GO" id="GO:0004765">
    <property type="term" value="F:shikimate kinase activity"/>
    <property type="evidence" value="ECO:0007669"/>
    <property type="project" value="UniProtKB-UniRule"/>
</dbReference>
<gene>
    <name evidence="7" type="primary">aroK</name>
    <name evidence="8" type="ORF">SAMN02745165_02099</name>
</gene>
<keyword evidence="9" id="KW-1185">Reference proteome</keyword>
<keyword evidence="2 7" id="KW-0808">Transferase</keyword>
<feature type="binding site" evidence="7">
    <location>
        <position position="35"/>
    </location>
    <ligand>
        <name>substrate</name>
    </ligand>
</feature>
<sequence>MSSENLILIGMPGAGKSTVGVILAKRLGYHFIDTDLLIQAQEGCRLQDIIDRQGLERFRQIEEQVLLGLETQRTVIATGGSVIYSRPGIEAIKRCGRLVYLQVGLAELQSRISDMGERGLVMGAGQSFSDLYAERTPLYAEHADVFVDCTGLNTEQVAARIEKQVLVGQIDRWVDMMTEKKND</sequence>
<feature type="binding site" evidence="7">
    <location>
        <begin position="13"/>
        <end position="18"/>
    </location>
    <ligand>
        <name>ATP</name>
        <dbReference type="ChEBI" id="CHEBI:30616"/>
    </ligand>
</feature>
<reference evidence="8 9" key="1">
    <citation type="submission" date="2016-11" db="EMBL/GenBank/DDBJ databases">
        <authorList>
            <person name="Jaros S."/>
            <person name="Januszkiewicz K."/>
            <person name="Wedrychowicz H."/>
        </authorList>
    </citation>
    <scope>NUCLEOTIDE SEQUENCE [LARGE SCALE GENOMIC DNA]</scope>
    <source>
        <strain evidence="8 9">DSM 5091</strain>
    </source>
</reference>
<evidence type="ECO:0000256" key="4">
    <source>
        <dbReference type="ARBA" id="ARBA00022777"/>
    </source>
</evidence>
<dbReference type="STRING" id="1122189.SAMN02745165_02099"/>
<dbReference type="GO" id="GO:0008652">
    <property type="term" value="P:amino acid biosynthetic process"/>
    <property type="evidence" value="ECO:0007669"/>
    <property type="project" value="UniProtKB-KW"/>
</dbReference>
<evidence type="ECO:0000256" key="7">
    <source>
        <dbReference type="HAMAP-Rule" id="MF_00109"/>
    </source>
</evidence>
<evidence type="ECO:0000256" key="5">
    <source>
        <dbReference type="ARBA" id="ARBA00022840"/>
    </source>
</evidence>
<dbReference type="InterPro" id="IPR000623">
    <property type="entry name" value="Shikimate_kinase/TSH1"/>
</dbReference>
<accession>A0A1M6IB97</accession>
<dbReference type="PANTHER" id="PTHR21087:SF16">
    <property type="entry name" value="SHIKIMATE KINASE 1, CHLOROPLASTIC"/>
    <property type="match status" value="1"/>
</dbReference>
<dbReference type="AlphaFoldDB" id="A0A1M6IB97"/>
<feature type="binding site" evidence="7">
    <location>
        <position position="59"/>
    </location>
    <ligand>
        <name>substrate</name>
    </ligand>
</feature>
<comment type="subcellular location">
    <subcellularLocation>
        <location evidence="7">Cytoplasm</location>
    </subcellularLocation>
</comment>
<organism evidence="8 9">
    <name type="scientific">Malonomonas rubra DSM 5091</name>
    <dbReference type="NCBI Taxonomy" id="1122189"/>
    <lineage>
        <taxon>Bacteria</taxon>
        <taxon>Pseudomonadati</taxon>
        <taxon>Thermodesulfobacteriota</taxon>
        <taxon>Desulfuromonadia</taxon>
        <taxon>Desulfuromonadales</taxon>
        <taxon>Geopsychrobacteraceae</taxon>
        <taxon>Malonomonas</taxon>
    </lineage>
</organism>
<feature type="binding site" evidence="7">
    <location>
        <position position="118"/>
    </location>
    <ligand>
        <name>ATP</name>
        <dbReference type="ChEBI" id="CHEBI:30616"/>
    </ligand>
</feature>
<comment type="catalytic activity">
    <reaction evidence="7">
        <text>shikimate + ATP = 3-phosphoshikimate + ADP + H(+)</text>
        <dbReference type="Rhea" id="RHEA:13121"/>
        <dbReference type="ChEBI" id="CHEBI:15378"/>
        <dbReference type="ChEBI" id="CHEBI:30616"/>
        <dbReference type="ChEBI" id="CHEBI:36208"/>
        <dbReference type="ChEBI" id="CHEBI:145989"/>
        <dbReference type="ChEBI" id="CHEBI:456216"/>
        <dbReference type="EC" id="2.7.1.71"/>
    </reaction>
</comment>
<keyword evidence="7" id="KW-0963">Cytoplasm</keyword>
<dbReference type="OrthoDB" id="9800332at2"/>
<comment type="similarity">
    <text evidence="7">Belongs to the shikimate kinase family.</text>
</comment>
<name>A0A1M6IB97_MALRU</name>
<keyword evidence="7" id="KW-0479">Metal-binding</keyword>
<evidence type="ECO:0000313" key="9">
    <source>
        <dbReference type="Proteomes" id="UP000184171"/>
    </source>
</evidence>
<dbReference type="EC" id="2.7.1.71" evidence="7"/>
<dbReference type="PRINTS" id="PR01100">
    <property type="entry name" value="SHIKIMTKNASE"/>
</dbReference>
<dbReference type="Proteomes" id="UP000184171">
    <property type="component" value="Unassembled WGS sequence"/>
</dbReference>
<evidence type="ECO:0000256" key="2">
    <source>
        <dbReference type="ARBA" id="ARBA00022679"/>
    </source>
</evidence>
<dbReference type="Gene3D" id="3.40.50.300">
    <property type="entry name" value="P-loop containing nucleotide triphosphate hydrolases"/>
    <property type="match status" value="1"/>
</dbReference>
<evidence type="ECO:0000256" key="6">
    <source>
        <dbReference type="ARBA" id="ARBA00023141"/>
    </source>
</evidence>
<keyword evidence="1 7" id="KW-0028">Amino-acid biosynthesis</keyword>
<comment type="pathway">
    <text evidence="7">Metabolic intermediate biosynthesis; chorismate biosynthesis; chorismate from D-erythrose 4-phosphate and phosphoenolpyruvate: step 5/7.</text>
</comment>
<feature type="binding site" evidence="7">
    <location>
        <position position="17"/>
    </location>
    <ligand>
        <name>Mg(2+)</name>
        <dbReference type="ChEBI" id="CHEBI:18420"/>
    </ligand>
</feature>
<feature type="binding site" evidence="7">
    <location>
        <position position="135"/>
    </location>
    <ligand>
        <name>substrate</name>
    </ligand>
</feature>
<dbReference type="InterPro" id="IPR027417">
    <property type="entry name" value="P-loop_NTPase"/>
</dbReference>
<evidence type="ECO:0000256" key="1">
    <source>
        <dbReference type="ARBA" id="ARBA00022605"/>
    </source>
</evidence>
<dbReference type="SUPFAM" id="SSF52540">
    <property type="entry name" value="P-loop containing nucleoside triphosphate hydrolases"/>
    <property type="match status" value="1"/>
</dbReference>
<dbReference type="CDD" id="cd00464">
    <property type="entry name" value="SK"/>
    <property type="match status" value="1"/>
</dbReference>
<dbReference type="Pfam" id="PF01202">
    <property type="entry name" value="SKI"/>
    <property type="match status" value="1"/>
</dbReference>
<proteinExistence type="inferred from homology"/>
<keyword evidence="3 7" id="KW-0547">Nucleotide-binding</keyword>
<keyword evidence="6 7" id="KW-0057">Aromatic amino acid biosynthesis</keyword>
<comment type="cofactor">
    <cofactor evidence="7">
        <name>Mg(2+)</name>
        <dbReference type="ChEBI" id="CHEBI:18420"/>
    </cofactor>
    <text evidence="7">Binds 1 Mg(2+) ion per subunit.</text>
</comment>
<dbReference type="GO" id="GO:0005829">
    <property type="term" value="C:cytosol"/>
    <property type="evidence" value="ECO:0007669"/>
    <property type="project" value="TreeGrafter"/>
</dbReference>
<comment type="subunit">
    <text evidence="7">Monomer.</text>
</comment>
<dbReference type="InterPro" id="IPR031322">
    <property type="entry name" value="Shikimate/glucono_kinase"/>
</dbReference>
<dbReference type="GO" id="GO:0009073">
    <property type="term" value="P:aromatic amino acid family biosynthetic process"/>
    <property type="evidence" value="ECO:0007669"/>
    <property type="project" value="UniProtKB-KW"/>
</dbReference>
<evidence type="ECO:0000256" key="3">
    <source>
        <dbReference type="ARBA" id="ARBA00022741"/>
    </source>
</evidence>
<dbReference type="PANTHER" id="PTHR21087">
    <property type="entry name" value="SHIKIMATE KINASE"/>
    <property type="match status" value="1"/>
</dbReference>
<comment type="caution">
    <text evidence="7">Lacks conserved residue(s) required for the propagation of feature annotation.</text>
</comment>
<dbReference type="UniPathway" id="UPA00053">
    <property type="reaction ID" value="UER00088"/>
</dbReference>
<dbReference type="RefSeq" id="WP_072908616.1">
    <property type="nucleotide sequence ID" value="NZ_FQZT01000006.1"/>
</dbReference>
<dbReference type="GO" id="GO:0000287">
    <property type="term" value="F:magnesium ion binding"/>
    <property type="evidence" value="ECO:0007669"/>
    <property type="project" value="UniProtKB-UniRule"/>
</dbReference>
<keyword evidence="4 7" id="KW-0418">Kinase</keyword>
<feature type="binding site" evidence="7">
    <location>
        <position position="80"/>
    </location>
    <ligand>
        <name>substrate</name>
    </ligand>
</feature>
<keyword evidence="5 7" id="KW-0067">ATP-binding</keyword>
<dbReference type="EMBL" id="FQZT01000006">
    <property type="protein sequence ID" value="SHJ31772.1"/>
    <property type="molecule type" value="Genomic_DNA"/>
</dbReference>
<comment type="function">
    <text evidence="7">Catalyzes the specific phosphorylation of the 3-hydroxyl group of shikimic acid using ATP as a cosubstrate.</text>
</comment>
<dbReference type="GO" id="GO:0005524">
    <property type="term" value="F:ATP binding"/>
    <property type="evidence" value="ECO:0007669"/>
    <property type="project" value="UniProtKB-UniRule"/>
</dbReference>
<dbReference type="GO" id="GO:0009423">
    <property type="term" value="P:chorismate biosynthetic process"/>
    <property type="evidence" value="ECO:0007669"/>
    <property type="project" value="UniProtKB-UniRule"/>
</dbReference>